<evidence type="ECO:0000256" key="2">
    <source>
        <dbReference type="ARBA" id="ARBA00004496"/>
    </source>
</evidence>
<evidence type="ECO:0000256" key="6">
    <source>
        <dbReference type="ARBA" id="ARBA00023235"/>
    </source>
</evidence>
<comment type="function">
    <text evidence="1 7">PPIases accelerate the folding of proteins. It catalyzes the cis-trans isomerization of proline imidic peptide bonds in oligopeptides.</text>
</comment>
<proteinExistence type="inferred from homology"/>
<dbReference type="PRINTS" id="PR00153">
    <property type="entry name" value="CSAPPISMRASE"/>
</dbReference>
<evidence type="ECO:0000313" key="10">
    <source>
        <dbReference type="Proteomes" id="UP000029482"/>
    </source>
</evidence>
<accession>A0A089YS26</accession>
<evidence type="ECO:0000313" key="9">
    <source>
        <dbReference type="EMBL" id="AIR96450.1"/>
    </source>
</evidence>
<keyword evidence="6 7" id="KW-0413">Isomerase</keyword>
<dbReference type="SUPFAM" id="SSF50891">
    <property type="entry name" value="Cyclophilin-like"/>
    <property type="match status" value="1"/>
</dbReference>
<dbReference type="Gene3D" id="2.40.100.10">
    <property type="entry name" value="Cyclophilin-like"/>
    <property type="match status" value="1"/>
</dbReference>
<comment type="similarity">
    <text evidence="3 7">Belongs to the cyclophilin-type PPIase family.</text>
</comment>
<dbReference type="HOGENOM" id="CLU_012062_16_9_11"/>
<organism evidence="9 10">
    <name type="scientific">Streptomyces glaucescens</name>
    <dbReference type="NCBI Taxonomy" id="1907"/>
    <lineage>
        <taxon>Bacteria</taxon>
        <taxon>Bacillati</taxon>
        <taxon>Actinomycetota</taxon>
        <taxon>Actinomycetes</taxon>
        <taxon>Kitasatosporales</taxon>
        <taxon>Streptomycetaceae</taxon>
        <taxon>Streptomyces</taxon>
    </lineage>
</organism>
<keyword evidence="10" id="KW-1185">Reference proteome</keyword>
<evidence type="ECO:0000256" key="7">
    <source>
        <dbReference type="RuleBase" id="RU363019"/>
    </source>
</evidence>
<dbReference type="InterPro" id="IPR044665">
    <property type="entry name" value="E_coli_cyclophilin_A-like"/>
</dbReference>
<evidence type="ECO:0000256" key="3">
    <source>
        <dbReference type="ARBA" id="ARBA00007365"/>
    </source>
</evidence>
<protein>
    <recommendedName>
        <fullName evidence="7">Peptidyl-prolyl cis-trans isomerase</fullName>
        <shortName evidence="7">PPIase</shortName>
        <ecNumber evidence="7">5.2.1.8</ecNumber>
    </recommendedName>
</protein>
<sequence>MSRVELTTNFGRIVLELNDAEAPKTVENFLTYVRNGHYDGTVFHRVIDGFMIQGGGFTQEMSQKPTQAPITNEADNGLKNTAYTVAMARTGDPHSATAQFFINVSDNAFLDFKAKNPNGWGYAVFGKVAEGQEVVDRIKQVRTGSKGGHQDVPLESVVIEAAKVIG</sequence>
<keyword evidence="4" id="KW-0963">Cytoplasm</keyword>
<evidence type="ECO:0000256" key="4">
    <source>
        <dbReference type="ARBA" id="ARBA00022490"/>
    </source>
</evidence>
<comment type="subcellular location">
    <subcellularLocation>
        <location evidence="2">Cytoplasm</location>
    </subcellularLocation>
</comment>
<dbReference type="GO" id="GO:0003755">
    <property type="term" value="F:peptidyl-prolyl cis-trans isomerase activity"/>
    <property type="evidence" value="ECO:0007669"/>
    <property type="project" value="UniProtKB-UniRule"/>
</dbReference>
<dbReference type="InterPro" id="IPR024936">
    <property type="entry name" value="Cyclophilin-type_PPIase"/>
</dbReference>
<dbReference type="Pfam" id="PF00160">
    <property type="entry name" value="Pro_isomerase"/>
    <property type="match status" value="1"/>
</dbReference>
<dbReference type="STRING" id="1907.SGLAU_02110"/>
<dbReference type="InterPro" id="IPR002130">
    <property type="entry name" value="Cyclophilin-type_PPIase_dom"/>
</dbReference>
<dbReference type="KEGG" id="sgu:SGLAU_02110"/>
<evidence type="ECO:0000256" key="5">
    <source>
        <dbReference type="ARBA" id="ARBA00023110"/>
    </source>
</evidence>
<dbReference type="EMBL" id="CP009438">
    <property type="protein sequence ID" value="AIR96450.1"/>
    <property type="molecule type" value="Genomic_DNA"/>
</dbReference>
<dbReference type="PIRSF" id="PIRSF001467">
    <property type="entry name" value="Peptidylpro_ismrse"/>
    <property type="match status" value="1"/>
</dbReference>
<dbReference type="EC" id="5.2.1.8" evidence="7"/>
<dbReference type="RefSeq" id="WP_043497811.1">
    <property type="nucleotide sequence ID" value="NZ_CP009438.1"/>
</dbReference>
<comment type="catalytic activity">
    <reaction evidence="7">
        <text>[protein]-peptidylproline (omega=180) = [protein]-peptidylproline (omega=0)</text>
        <dbReference type="Rhea" id="RHEA:16237"/>
        <dbReference type="Rhea" id="RHEA-COMP:10747"/>
        <dbReference type="Rhea" id="RHEA-COMP:10748"/>
        <dbReference type="ChEBI" id="CHEBI:83833"/>
        <dbReference type="ChEBI" id="CHEBI:83834"/>
        <dbReference type="EC" id="5.2.1.8"/>
    </reaction>
</comment>
<feature type="domain" description="PPIase cyclophilin-type" evidence="8">
    <location>
        <begin position="1"/>
        <end position="164"/>
    </location>
</feature>
<dbReference type="OrthoDB" id="9807797at2"/>
<evidence type="ECO:0000256" key="1">
    <source>
        <dbReference type="ARBA" id="ARBA00002388"/>
    </source>
</evidence>
<dbReference type="PROSITE" id="PS00170">
    <property type="entry name" value="CSA_PPIASE_1"/>
    <property type="match status" value="1"/>
</dbReference>
<keyword evidence="5 7" id="KW-0697">Rotamase</keyword>
<dbReference type="PANTHER" id="PTHR43246">
    <property type="entry name" value="PEPTIDYL-PROLYL CIS-TRANS ISOMERASE CYP38, CHLOROPLASTIC"/>
    <property type="match status" value="1"/>
</dbReference>
<dbReference type="InterPro" id="IPR020892">
    <property type="entry name" value="Cyclophilin-type_PPIase_CS"/>
</dbReference>
<dbReference type="AlphaFoldDB" id="A0A089YS26"/>
<reference evidence="10" key="1">
    <citation type="journal article" date="2015" name="J. Biotechnol.">
        <title>Complete genome sequence of the actinobacterium Streptomyces glaucescens GLA.O (DSM 40922) consisting of a linear chromosome and one linear plasmid.</title>
        <authorList>
            <person name="Ortseifen V."/>
            <person name="Winkler A."/>
            <person name="Albersmeier A."/>
            <person name="Wendler S."/>
            <person name="Puhler A."/>
            <person name="Kalinowski J."/>
            <person name="Ruckert C."/>
        </authorList>
    </citation>
    <scope>NUCLEOTIDE SEQUENCE [LARGE SCALE GENOMIC DNA]</scope>
    <source>
        <strain evidence="10">DSM 40922 / GLA O</strain>
    </source>
</reference>
<name>A0A089YS26_STRGA</name>
<dbReference type="Proteomes" id="UP000029482">
    <property type="component" value="Chromosome"/>
</dbReference>
<gene>
    <name evidence="9" type="primary">cyp18</name>
    <name evidence="9" type="ORF">SGLAU_02110</name>
</gene>
<dbReference type="GO" id="GO:0005737">
    <property type="term" value="C:cytoplasm"/>
    <property type="evidence" value="ECO:0007669"/>
    <property type="project" value="UniProtKB-SubCell"/>
</dbReference>
<dbReference type="PROSITE" id="PS50072">
    <property type="entry name" value="CSA_PPIASE_2"/>
    <property type="match status" value="1"/>
</dbReference>
<dbReference type="InterPro" id="IPR029000">
    <property type="entry name" value="Cyclophilin-like_dom_sf"/>
</dbReference>
<dbReference type="FunFam" id="2.40.100.10:FF:000004">
    <property type="entry name" value="Peptidyl-prolyl cis-trans isomerase"/>
    <property type="match status" value="1"/>
</dbReference>
<dbReference type="GO" id="GO:0006457">
    <property type="term" value="P:protein folding"/>
    <property type="evidence" value="ECO:0007669"/>
    <property type="project" value="InterPro"/>
</dbReference>
<evidence type="ECO:0000259" key="8">
    <source>
        <dbReference type="PROSITE" id="PS50072"/>
    </source>
</evidence>
<dbReference type="eggNOG" id="COG0652">
    <property type="taxonomic scope" value="Bacteria"/>
</dbReference>
<dbReference type="CDD" id="cd01920">
    <property type="entry name" value="cyclophilin_EcCYP_like"/>
    <property type="match status" value="1"/>
</dbReference>